<protein>
    <recommendedName>
        <fullName evidence="3">SGNH/GDSL hydrolase family protein</fullName>
    </recommendedName>
</protein>
<reference evidence="2" key="1">
    <citation type="journal article" date="2019" name="Int. J. Syst. Evol. Microbiol.">
        <title>The Global Catalogue of Microorganisms (GCM) 10K type strain sequencing project: providing services to taxonomists for standard genome sequencing and annotation.</title>
        <authorList>
            <consortium name="The Broad Institute Genomics Platform"/>
            <consortium name="The Broad Institute Genome Sequencing Center for Infectious Disease"/>
            <person name="Wu L."/>
            <person name="Ma J."/>
        </authorList>
    </citation>
    <scope>NUCLEOTIDE SEQUENCE [LARGE SCALE GENOMIC DNA]</scope>
    <source>
        <strain evidence="2">JCM 9651</strain>
    </source>
</reference>
<dbReference type="Proteomes" id="UP001499990">
    <property type="component" value="Unassembled WGS sequence"/>
</dbReference>
<evidence type="ECO:0000313" key="1">
    <source>
        <dbReference type="EMBL" id="GAA3378605.1"/>
    </source>
</evidence>
<evidence type="ECO:0000313" key="2">
    <source>
        <dbReference type="Proteomes" id="UP001499990"/>
    </source>
</evidence>
<dbReference type="Gene3D" id="3.40.50.1110">
    <property type="entry name" value="SGNH hydrolase"/>
    <property type="match status" value="1"/>
</dbReference>
<sequence length="120" mass="12624">MHPFLMPVVAAQALYVRMSTEALPPAGGPDSGTVGEVAGAEPLRVAVIGESTAAGCGVERQEEGFTGQFARELSVRTGRPAAWSVRGRYGATARRIRYRLLPELDSGLHVVALLAGATTY</sequence>
<proteinExistence type="predicted"/>
<organism evidence="1 2">
    <name type="scientific">Streptomyces sannanensis</name>
    <dbReference type="NCBI Taxonomy" id="285536"/>
    <lineage>
        <taxon>Bacteria</taxon>
        <taxon>Bacillati</taxon>
        <taxon>Actinomycetota</taxon>
        <taxon>Actinomycetes</taxon>
        <taxon>Kitasatosporales</taxon>
        <taxon>Streptomycetaceae</taxon>
        <taxon>Streptomyces</taxon>
    </lineage>
</organism>
<dbReference type="SUPFAM" id="SSF52266">
    <property type="entry name" value="SGNH hydrolase"/>
    <property type="match status" value="1"/>
</dbReference>
<gene>
    <name evidence="1" type="ORF">GCM10020367_58790</name>
</gene>
<accession>A0ABP6SK55</accession>
<dbReference type="EMBL" id="BAAAYL010000001">
    <property type="protein sequence ID" value="GAA3378605.1"/>
    <property type="molecule type" value="Genomic_DNA"/>
</dbReference>
<dbReference type="RefSeq" id="WP_345043212.1">
    <property type="nucleotide sequence ID" value="NZ_BAAAYL010000001.1"/>
</dbReference>
<keyword evidence="2" id="KW-1185">Reference proteome</keyword>
<dbReference type="InterPro" id="IPR036514">
    <property type="entry name" value="SGNH_hydro_sf"/>
</dbReference>
<evidence type="ECO:0008006" key="3">
    <source>
        <dbReference type="Google" id="ProtNLM"/>
    </source>
</evidence>
<name>A0ABP6SK55_9ACTN</name>
<comment type="caution">
    <text evidence="1">The sequence shown here is derived from an EMBL/GenBank/DDBJ whole genome shotgun (WGS) entry which is preliminary data.</text>
</comment>